<dbReference type="RefSeq" id="WP_390317669.1">
    <property type="nucleotide sequence ID" value="NZ_JBHSPB010000011.1"/>
</dbReference>
<name>A0ABW0Z466_9ACTN</name>
<dbReference type="Pfam" id="PF05954">
    <property type="entry name" value="Phage_GPD"/>
    <property type="match status" value="1"/>
</dbReference>
<accession>A0ABW0Z466</accession>
<dbReference type="InterPro" id="IPR047702">
    <property type="entry name" value="VgrG-rel"/>
</dbReference>
<dbReference type="NCBIfam" id="NF033848">
    <property type="entry name" value="VgrG_rel"/>
    <property type="match status" value="1"/>
</dbReference>
<comment type="caution">
    <text evidence="2">The sequence shown here is derived from an EMBL/GenBank/DDBJ whole genome shotgun (WGS) entry which is preliminary data.</text>
</comment>
<dbReference type="Gene3D" id="3.55.50.10">
    <property type="entry name" value="Baseplate protein-like domains"/>
    <property type="match status" value="1"/>
</dbReference>
<evidence type="ECO:0000313" key="2">
    <source>
        <dbReference type="EMBL" id="MFC5722284.1"/>
    </source>
</evidence>
<keyword evidence="3" id="KW-1185">Reference proteome</keyword>
<dbReference type="Proteomes" id="UP001596083">
    <property type="component" value="Unassembled WGS sequence"/>
</dbReference>
<dbReference type="SUPFAM" id="SSF69255">
    <property type="entry name" value="gp5 N-terminal domain-like"/>
    <property type="match status" value="1"/>
</dbReference>
<dbReference type="SUPFAM" id="SSF69279">
    <property type="entry name" value="Phage tail proteins"/>
    <property type="match status" value="1"/>
</dbReference>
<organism evidence="2 3">
    <name type="scientific">Streptomyces gamaensis</name>
    <dbReference type="NCBI Taxonomy" id="1763542"/>
    <lineage>
        <taxon>Bacteria</taxon>
        <taxon>Bacillati</taxon>
        <taxon>Actinomycetota</taxon>
        <taxon>Actinomycetes</taxon>
        <taxon>Kitasatosporales</taxon>
        <taxon>Streptomycetaceae</taxon>
        <taxon>Streptomyces</taxon>
    </lineage>
</organism>
<sequence>MTGRHTTGLIVKAGGRTVRGTALAWAVVQENSHTSATAEIGFRDPHNASLLAELGATLGSTLQLTSVTSDGKHPLFEGEVTDCEARASSDGGGTNGAGGVFTVLRAKDRSHRLRRGYRVASYAKMTAGDIVREVAKKAGVEIKTVDDTRTRYDFLTQPAMSDWDFLSHLARENGRDLFFQDGKLHFCRPARASSAPAKGMSARSSPFALQFGANLLKVSSAASLDDQVAEVAVRAWDPDRKAAFAATGKPATTRHSTAWTAPSGAVSGPSILLAGLPRGNQDEVETVATSMAQEVAAGLPRLRAVVRGEPRLRLRSGVSLTGLGEKFQGQYTVTSVRHEYHPESGYLTELTVNEGEDRAAVGRPGDGEEGLRRFYGLMPATVVNIKDDRKQGRVKVQLPWLDGTYESNWARTVQLGGSRGHGVVLPEVGDEVLVGFEHGCLDRPYVLGGLYNGVDKLAQHRLDLVDNGKGVTNRRSFASKKGHRLELLDADGSGMGATLVTGDGKLKLQLDQHKTVISVHSDGKVEITADNGITVDAKQGPLELKGQKVTVNATQALELSGMNVDVKATAGPVQVTGLTAKLAGKTLTEITGLPVKIN</sequence>
<dbReference type="Gene3D" id="2.40.50.230">
    <property type="entry name" value="Gp5 N-terminal domain"/>
    <property type="match status" value="1"/>
</dbReference>
<gene>
    <name evidence="2" type="ORF">ACFP1Z_19140</name>
</gene>
<evidence type="ECO:0000259" key="1">
    <source>
        <dbReference type="Pfam" id="PF04717"/>
    </source>
</evidence>
<dbReference type="InterPro" id="IPR006531">
    <property type="entry name" value="Gp5/Vgr_OB"/>
</dbReference>
<proteinExistence type="predicted"/>
<dbReference type="Gene3D" id="4.10.220.110">
    <property type="match status" value="1"/>
</dbReference>
<feature type="domain" description="Gp5/Type VI secretion system Vgr protein OB-fold" evidence="1">
    <location>
        <begin position="379"/>
        <end position="451"/>
    </location>
</feature>
<evidence type="ECO:0000313" key="3">
    <source>
        <dbReference type="Proteomes" id="UP001596083"/>
    </source>
</evidence>
<dbReference type="EMBL" id="JBHSPB010000011">
    <property type="protein sequence ID" value="MFC5722284.1"/>
    <property type="molecule type" value="Genomic_DNA"/>
</dbReference>
<dbReference type="InterPro" id="IPR037026">
    <property type="entry name" value="Vgr_OB-fold_dom_sf"/>
</dbReference>
<dbReference type="Gene3D" id="2.30.110.50">
    <property type="match status" value="1"/>
</dbReference>
<dbReference type="Pfam" id="PF04717">
    <property type="entry name" value="Phage_base_V"/>
    <property type="match status" value="1"/>
</dbReference>
<reference evidence="3" key="1">
    <citation type="journal article" date="2019" name="Int. J. Syst. Evol. Microbiol.">
        <title>The Global Catalogue of Microorganisms (GCM) 10K type strain sequencing project: providing services to taxonomists for standard genome sequencing and annotation.</title>
        <authorList>
            <consortium name="The Broad Institute Genomics Platform"/>
            <consortium name="The Broad Institute Genome Sequencing Center for Infectious Disease"/>
            <person name="Wu L."/>
            <person name="Ma J."/>
        </authorList>
    </citation>
    <scope>NUCLEOTIDE SEQUENCE [LARGE SCALE GENOMIC DNA]</scope>
    <source>
        <strain evidence="3">CGMCC 4.7304</strain>
    </source>
</reference>
<protein>
    <submittedName>
        <fullName evidence="2">VgrG-related protein</fullName>
    </submittedName>
</protein>